<dbReference type="KEGG" id="svo:SVI_3924"/>
<accession>D4ZD00</accession>
<keyword evidence="2" id="KW-1185">Reference proteome</keyword>
<organism evidence="1 2">
    <name type="scientific">Shewanella violacea (strain JCM 10179 / CIP 106290 / LMG 19151 / DSS12)</name>
    <dbReference type="NCBI Taxonomy" id="637905"/>
    <lineage>
        <taxon>Bacteria</taxon>
        <taxon>Pseudomonadati</taxon>
        <taxon>Pseudomonadota</taxon>
        <taxon>Gammaproteobacteria</taxon>
        <taxon>Alteromonadales</taxon>
        <taxon>Shewanellaceae</taxon>
        <taxon>Shewanella</taxon>
    </lineage>
</organism>
<proteinExistence type="predicted"/>
<dbReference type="Proteomes" id="UP000002350">
    <property type="component" value="Chromosome"/>
</dbReference>
<evidence type="ECO:0000313" key="2">
    <source>
        <dbReference type="Proteomes" id="UP000002350"/>
    </source>
</evidence>
<evidence type="ECO:0000313" key="1">
    <source>
        <dbReference type="EMBL" id="BAJ03895.1"/>
    </source>
</evidence>
<dbReference type="EMBL" id="AP011177">
    <property type="protein sequence ID" value="BAJ03895.1"/>
    <property type="molecule type" value="Genomic_DNA"/>
</dbReference>
<dbReference type="AlphaFoldDB" id="D4ZD00"/>
<sequence>MLYYRIYKDENTKIWNAYLKGDIAIWSKDEGLGL</sequence>
<dbReference type="HOGENOM" id="CLU_3376005_0_0_6"/>
<reference evidence="2" key="1">
    <citation type="journal article" date="2010" name="Mol. Biosyst.">
        <title>Complete genome sequence and comparative analysis of Shewanella violacea, a psychrophilic and piezophilic bacterium from deep sea floor sediments.</title>
        <authorList>
            <person name="Aono E."/>
            <person name="Baba T."/>
            <person name="Ara T."/>
            <person name="Nishi T."/>
            <person name="Nakamichi T."/>
            <person name="Inamoto E."/>
            <person name="Toyonaga H."/>
            <person name="Hasegawa M."/>
            <person name="Takai Y."/>
            <person name="Okumura Y."/>
            <person name="Baba M."/>
            <person name="Tomita M."/>
            <person name="Kato C."/>
            <person name="Oshima T."/>
            <person name="Nakasone K."/>
            <person name="Mori H."/>
        </authorList>
    </citation>
    <scope>NUCLEOTIDE SEQUENCE [LARGE SCALE GENOMIC DNA]</scope>
    <source>
        <strain evidence="2">JCM 10179 / CIP 106290 / LMG 19151 / DSS12</strain>
    </source>
</reference>
<gene>
    <name evidence="1" type="ordered locus">SVI_3924</name>
</gene>
<protein>
    <submittedName>
        <fullName evidence="1">Uncharacterized protein</fullName>
    </submittedName>
</protein>
<name>D4ZD00_SHEVD</name>